<dbReference type="Proteomes" id="UP001261624">
    <property type="component" value="Unassembled WGS sequence"/>
</dbReference>
<feature type="transmembrane region" description="Helical" evidence="1">
    <location>
        <begin position="125"/>
        <end position="150"/>
    </location>
</feature>
<proteinExistence type="predicted"/>
<feature type="transmembrane region" description="Helical" evidence="1">
    <location>
        <begin position="61"/>
        <end position="84"/>
    </location>
</feature>
<feature type="domain" description="Potassium channel" evidence="2">
    <location>
        <begin position="86"/>
        <end position="151"/>
    </location>
</feature>
<dbReference type="RefSeq" id="WP_311681120.1">
    <property type="nucleotide sequence ID" value="NZ_JAVRHM010000002.1"/>
</dbReference>
<dbReference type="Pfam" id="PF07885">
    <property type="entry name" value="Ion_trans_2"/>
    <property type="match status" value="1"/>
</dbReference>
<dbReference type="InterPro" id="IPR013099">
    <property type="entry name" value="K_chnl_dom"/>
</dbReference>
<name>A0ABU3DYK6_9FLAO</name>
<comment type="caution">
    <text evidence="3">The sequence shown here is derived from an EMBL/GenBank/DDBJ whole genome shotgun (WGS) entry which is preliminary data.</text>
</comment>
<accession>A0ABU3DYK6</accession>
<evidence type="ECO:0000256" key="1">
    <source>
        <dbReference type="SAM" id="Phobius"/>
    </source>
</evidence>
<feature type="transmembrane region" description="Helical" evidence="1">
    <location>
        <begin position="29"/>
        <end position="49"/>
    </location>
</feature>
<reference evidence="3 4" key="1">
    <citation type="submission" date="2023-09" db="EMBL/GenBank/DDBJ databases">
        <authorList>
            <person name="Rey-Velasco X."/>
        </authorList>
    </citation>
    <scope>NUCLEOTIDE SEQUENCE [LARGE SCALE GENOMIC DNA]</scope>
    <source>
        <strain evidence="3 4">F188</strain>
    </source>
</reference>
<evidence type="ECO:0000313" key="4">
    <source>
        <dbReference type="Proteomes" id="UP001261624"/>
    </source>
</evidence>
<evidence type="ECO:0000259" key="2">
    <source>
        <dbReference type="Pfam" id="PF07885"/>
    </source>
</evidence>
<organism evidence="3 4">
    <name type="scientific">Autumnicola patrickiae</name>
    <dbReference type="NCBI Taxonomy" id="3075591"/>
    <lineage>
        <taxon>Bacteria</taxon>
        <taxon>Pseudomonadati</taxon>
        <taxon>Bacteroidota</taxon>
        <taxon>Flavobacteriia</taxon>
        <taxon>Flavobacteriales</taxon>
        <taxon>Flavobacteriaceae</taxon>
        <taxon>Autumnicola</taxon>
    </lineage>
</organism>
<dbReference type="EMBL" id="JAVRHM010000002">
    <property type="protein sequence ID" value="MDT0688791.1"/>
    <property type="molecule type" value="Genomic_DNA"/>
</dbReference>
<dbReference type="Gene3D" id="1.10.287.70">
    <property type="match status" value="1"/>
</dbReference>
<keyword evidence="4" id="KW-1185">Reference proteome</keyword>
<keyword evidence="1" id="KW-0472">Membrane</keyword>
<keyword evidence="1" id="KW-1133">Transmembrane helix</keyword>
<gene>
    <name evidence="3" type="ORF">RM549_03290</name>
</gene>
<protein>
    <submittedName>
        <fullName evidence="3">Ion channel</fullName>
    </submittedName>
</protein>
<sequence length="323" mass="36592">MSEILLICGSLILLLAIHDFFYTTLSGSGAGFIAEIVSIFSDKVIQVVVQLTGRNAYNYQGLFVNLMILSTWLLLIWGGLHLIYSSNPEGLTNSSGRVANNWERLYFTGYTLSTLGMGNFKPTTAFFEILTSCFSFFGFIFFTSSMTYFLSVSSSLVNKRSLSKGIYSLGNTPQRIAEKFRAVDPYFSYQKFLNLQEMVSKHSVNHNSYPVIHFYTEKDKTDSFSINITRLDEAISILLNSEKDENLLAELEPLRSSVTSFLKNMDTNFSRSLPRVGDSVNSADLPYILNGKNSEELIERRRILERLLRSEGFNWKDVVGQDM</sequence>
<evidence type="ECO:0000313" key="3">
    <source>
        <dbReference type="EMBL" id="MDT0688791.1"/>
    </source>
</evidence>
<dbReference type="SUPFAM" id="SSF81324">
    <property type="entry name" value="Voltage-gated potassium channels"/>
    <property type="match status" value="1"/>
</dbReference>
<keyword evidence="1" id="KW-0812">Transmembrane</keyword>